<evidence type="ECO:0000313" key="9">
    <source>
        <dbReference type="Proteomes" id="UP000003684"/>
    </source>
</evidence>
<dbReference type="InterPro" id="IPR050809">
    <property type="entry name" value="UgpAE/MalFG_permease"/>
</dbReference>
<dbReference type="Proteomes" id="UP000003684">
    <property type="component" value="Unassembled WGS sequence"/>
</dbReference>
<dbReference type="InterPro" id="IPR035906">
    <property type="entry name" value="MetI-like_sf"/>
</dbReference>
<dbReference type="GO" id="GO:0005886">
    <property type="term" value="C:plasma membrane"/>
    <property type="evidence" value="ECO:0007669"/>
    <property type="project" value="UniProtKB-SubCell"/>
</dbReference>
<comment type="subcellular location">
    <subcellularLocation>
        <location evidence="1">Cell membrane</location>
        <topology evidence="1">Multi-pass membrane protein</topology>
    </subcellularLocation>
</comment>
<comment type="caution">
    <text evidence="8">The sequence shown here is derived from an EMBL/GenBank/DDBJ whole genome shotgun (WGS) entry which is preliminary data.</text>
</comment>
<evidence type="ECO:0000256" key="2">
    <source>
        <dbReference type="ARBA" id="ARBA00022448"/>
    </source>
</evidence>
<keyword evidence="5 7" id="KW-1133">Transmembrane helix</keyword>
<evidence type="ECO:0000256" key="5">
    <source>
        <dbReference type="ARBA" id="ARBA00022989"/>
    </source>
</evidence>
<keyword evidence="3" id="KW-1003">Cell membrane</keyword>
<dbReference type="AlphaFoldDB" id="D1YLJ2"/>
<evidence type="ECO:0000256" key="1">
    <source>
        <dbReference type="ARBA" id="ARBA00004651"/>
    </source>
</evidence>
<accession>D1YLJ2</accession>
<protein>
    <submittedName>
        <fullName evidence="8">ABC transporter, permease protein</fullName>
    </submittedName>
</protein>
<gene>
    <name evidence="8" type="ORF">HMPREF9209_2210</name>
</gene>
<dbReference type="PANTHER" id="PTHR43227:SF8">
    <property type="entry name" value="DIACETYLCHITOBIOSE UPTAKE SYSTEM PERMEASE PROTEIN DASB"/>
    <property type="match status" value="1"/>
</dbReference>
<evidence type="ECO:0000256" key="3">
    <source>
        <dbReference type="ARBA" id="ARBA00022475"/>
    </source>
</evidence>
<dbReference type="SUPFAM" id="SSF161098">
    <property type="entry name" value="MetI-like"/>
    <property type="match status" value="1"/>
</dbReference>
<dbReference type="EMBL" id="ADFT01000035">
    <property type="protein sequence ID" value="EFB61550.1"/>
    <property type="molecule type" value="Genomic_DNA"/>
</dbReference>
<feature type="transmembrane region" description="Helical" evidence="7">
    <location>
        <begin position="9"/>
        <end position="28"/>
    </location>
</feature>
<dbReference type="PANTHER" id="PTHR43227">
    <property type="entry name" value="BLL4140 PROTEIN"/>
    <property type="match status" value="1"/>
</dbReference>
<dbReference type="Gene3D" id="1.10.3720.10">
    <property type="entry name" value="MetI-like"/>
    <property type="match status" value="1"/>
</dbReference>
<proteinExistence type="predicted"/>
<keyword evidence="2" id="KW-0813">Transport</keyword>
<organism evidence="8 9">
    <name type="scientific">Lactobacillus gasseri 224-1</name>
    <dbReference type="NCBI Taxonomy" id="679196"/>
    <lineage>
        <taxon>Bacteria</taxon>
        <taxon>Bacillati</taxon>
        <taxon>Bacillota</taxon>
        <taxon>Bacilli</taxon>
        <taxon>Lactobacillales</taxon>
        <taxon>Lactobacillaceae</taxon>
        <taxon>Lactobacillus</taxon>
    </lineage>
</organism>
<sequence>MKDNQKKAWLFLAPAIVCVTVFSIWPILRAFTMSFQGGPLIDLHFNGFSNYQYIFSDPEFWRAIMNTAIYSFLAVPIALVISVAPAWFIFQKLSIRLSLKQCSLCHTLLVQLQSELFFVISSMVNMVY</sequence>
<keyword evidence="4 7" id="KW-0812">Transmembrane</keyword>
<reference evidence="8 9" key="1">
    <citation type="submission" date="2009-12" db="EMBL/GenBank/DDBJ databases">
        <title>Genome Sequence of Lactobacillus gasseri 224-1.</title>
        <authorList>
            <person name="Durkin A.S."/>
            <person name="Madupu R."/>
            <person name="Torralba M."/>
            <person name="Methe B."/>
            <person name="Sutton G."/>
            <person name="Strausberg R.L."/>
            <person name="Nelson K.E."/>
        </authorList>
    </citation>
    <scope>NUCLEOTIDE SEQUENCE [LARGE SCALE GENOMIC DNA]</scope>
    <source>
        <strain evidence="8 9">224-1</strain>
    </source>
</reference>
<evidence type="ECO:0000313" key="8">
    <source>
        <dbReference type="EMBL" id="EFB61550.1"/>
    </source>
</evidence>
<feature type="transmembrane region" description="Helical" evidence="7">
    <location>
        <begin position="68"/>
        <end position="90"/>
    </location>
</feature>
<keyword evidence="6 7" id="KW-0472">Membrane</keyword>
<evidence type="ECO:0000256" key="6">
    <source>
        <dbReference type="ARBA" id="ARBA00023136"/>
    </source>
</evidence>
<name>D1YLJ2_LACGS</name>
<evidence type="ECO:0000256" key="7">
    <source>
        <dbReference type="SAM" id="Phobius"/>
    </source>
</evidence>
<evidence type="ECO:0000256" key="4">
    <source>
        <dbReference type="ARBA" id="ARBA00022692"/>
    </source>
</evidence>